<gene>
    <name evidence="1" type="ORF">B0537_11495</name>
</gene>
<organism evidence="1 2">
    <name type="scientific">Desulforamulus ferrireducens</name>
    <dbReference type="NCBI Taxonomy" id="1833852"/>
    <lineage>
        <taxon>Bacteria</taxon>
        <taxon>Bacillati</taxon>
        <taxon>Bacillota</taxon>
        <taxon>Clostridia</taxon>
        <taxon>Eubacteriales</taxon>
        <taxon>Peptococcaceae</taxon>
        <taxon>Desulforamulus</taxon>
    </lineage>
</organism>
<dbReference type="Proteomes" id="UP000189464">
    <property type="component" value="Chromosome"/>
</dbReference>
<dbReference type="KEGG" id="dfg:B0537_11495"/>
<reference evidence="1 2" key="1">
    <citation type="journal article" date="2016" name="Int. J. Syst. Evol. Microbiol.">
        <title>Desulfotomaculum ferrireducens sp. nov., a moderately thermophilic sulfate-reducing and dissimilatory Fe(III)-reducing bacterium isolated from compost.</title>
        <authorList>
            <person name="Yang G."/>
            <person name="Guo J."/>
            <person name="Zhuang L."/>
            <person name="Yuan Y."/>
            <person name="Zhou S."/>
        </authorList>
    </citation>
    <scope>NUCLEOTIDE SEQUENCE [LARGE SCALE GENOMIC DNA]</scope>
    <source>
        <strain evidence="1 2">GSS09</strain>
    </source>
</reference>
<keyword evidence="2" id="KW-1185">Reference proteome</keyword>
<dbReference type="InterPro" id="IPR009057">
    <property type="entry name" value="Homeodomain-like_sf"/>
</dbReference>
<dbReference type="PANTHER" id="PTHR33215">
    <property type="entry name" value="PROTEIN DISTAL ANTENNA"/>
    <property type="match status" value="1"/>
</dbReference>
<proteinExistence type="predicted"/>
<dbReference type="GO" id="GO:0003677">
    <property type="term" value="F:DNA binding"/>
    <property type="evidence" value="ECO:0007669"/>
    <property type="project" value="InterPro"/>
</dbReference>
<dbReference type="InterPro" id="IPR002514">
    <property type="entry name" value="Transposase_8"/>
</dbReference>
<dbReference type="RefSeq" id="WP_420795147.1">
    <property type="nucleotide sequence ID" value="NZ_CP019698.1"/>
</dbReference>
<dbReference type="EMBL" id="CP019698">
    <property type="protein sequence ID" value="AQS59648.1"/>
    <property type="molecule type" value="Genomic_DNA"/>
</dbReference>
<sequence>MQRKRYPKEFKEQLIQEAAETGNVGQVAKRHEISPKTLYRWISDSKHKAWEYTSSGAKKTAVYVPSPQEFKQLEKENNQLKKILGEKDLEIAILRDLIKKKNPGFQTE</sequence>
<dbReference type="STRING" id="1833852.B0537_11495"/>
<dbReference type="AlphaFoldDB" id="A0A1S6IXY8"/>
<dbReference type="GO" id="GO:0006313">
    <property type="term" value="P:DNA transposition"/>
    <property type="evidence" value="ECO:0007669"/>
    <property type="project" value="InterPro"/>
</dbReference>
<dbReference type="SUPFAM" id="SSF46689">
    <property type="entry name" value="Homeodomain-like"/>
    <property type="match status" value="1"/>
</dbReference>
<dbReference type="InterPro" id="IPR051839">
    <property type="entry name" value="RD_transcriptional_regulator"/>
</dbReference>
<accession>A0A1S6IXY8</accession>
<dbReference type="PANTHER" id="PTHR33215:SF13">
    <property type="entry name" value="PROTEIN DISTAL ANTENNA"/>
    <property type="match status" value="1"/>
</dbReference>
<dbReference type="GO" id="GO:0004803">
    <property type="term" value="F:transposase activity"/>
    <property type="evidence" value="ECO:0007669"/>
    <property type="project" value="InterPro"/>
</dbReference>
<name>A0A1S6IXY8_9FIRM</name>
<evidence type="ECO:0000313" key="2">
    <source>
        <dbReference type="Proteomes" id="UP000189464"/>
    </source>
</evidence>
<dbReference type="Gene3D" id="1.10.10.60">
    <property type="entry name" value="Homeodomain-like"/>
    <property type="match status" value="1"/>
</dbReference>
<protein>
    <submittedName>
        <fullName evidence="1">Transposase</fullName>
    </submittedName>
</protein>
<evidence type="ECO:0000313" key="1">
    <source>
        <dbReference type="EMBL" id="AQS59648.1"/>
    </source>
</evidence>
<dbReference type="Pfam" id="PF01527">
    <property type="entry name" value="HTH_Tnp_1"/>
    <property type="match status" value="1"/>
</dbReference>